<feature type="compositionally biased region" description="Acidic residues" evidence="2">
    <location>
        <begin position="234"/>
        <end position="255"/>
    </location>
</feature>
<gene>
    <name evidence="3" type="ORF">GALMADRAFT_217510</name>
</gene>
<feature type="coiled-coil region" evidence="1">
    <location>
        <begin position="157"/>
        <end position="184"/>
    </location>
</feature>
<protein>
    <submittedName>
        <fullName evidence="3">Uncharacterized protein</fullName>
    </submittedName>
</protein>
<feature type="region of interest" description="Disordered" evidence="2">
    <location>
        <begin position="220"/>
        <end position="255"/>
    </location>
</feature>
<name>A0A067S6M3_GALM3</name>
<feature type="compositionally biased region" description="Polar residues" evidence="2">
    <location>
        <begin position="220"/>
        <end position="233"/>
    </location>
</feature>
<proteinExistence type="predicted"/>
<dbReference type="Proteomes" id="UP000027222">
    <property type="component" value="Unassembled WGS sequence"/>
</dbReference>
<dbReference type="EMBL" id="KL142442">
    <property type="protein sequence ID" value="KDR65547.1"/>
    <property type="molecule type" value="Genomic_DNA"/>
</dbReference>
<evidence type="ECO:0000256" key="2">
    <source>
        <dbReference type="SAM" id="MobiDB-lite"/>
    </source>
</evidence>
<keyword evidence="4" id="KW-1185">Reference proteome</keyword>
<dbReference type="AlphaFoldDB" id="A0A067S6M3"/>
<evidence type="ECO:0000313" key="4">
    <source>
        <dbReference type="Proteomes" id="UP000027222"/>
    </source>
</evidence>
<organism evidence="3 4">
    <name type="scientific">Galerina marginata (strain CBS 339.88)</name>
    <dbReference type="NCBI Taxonomy" id="685588"/>
    <lineage>
        <taxon>Eukaryota</taxon>
        <taxon>Fungi</taxon>
        <taxon>Dikarya</taxon>
        <taxon>Basidiomycota</taxon>
        <taxon>Agaricomycotina</taxon>
        <taxon>Agaricomycetes</taxon>
        <taxon>Agaricomycetidae</taxon>
        <taxon>Agaricales</taxon>
        <taxon>Agaricineae</taxon>
        <taxon>Strophariaceae</taxon>
        <taxon>Galerina</taxon>
    </lineage>
</organism>
<evidence type="ECO:0000256" key="1">
    <source>
        <dbReference type="SAM" id="Coils"/>
    </source>
</evidence>
<sequence>MSLHSPQSSYSSPFSLPQWFSGISPRKSLLAEPPAGPGSASLPGLQFTIHPSYIIKSPLQRNPSLVFYNQATRLKLDRIDAEEYKAKAFITLAEMHIAKGAAEKNKGLKSLQEIRLLQQTVRQGADFTSLGPQAAVDLACATRDNLIAEERLIEVHITECEDTLQQLRDILSEAKARVQESRSQVGNVLTVLQRHNVNFALPPNLLQDYSNTDELSLFLTTHSRQNRSNPDGSTSDEDEMQSMTDDDNGGDVPDM</sequence>
<dbReference type="HOGENOM" id="CLU_1156464_0_0_1"/>
<evidence type="ECO:0000313" key="3">
    <source>
        <dbReference type="EMBL" id="KDR65547.1"/>
    </source>
</evidence>
<accession>A0A067S6M3</accession>
<reference evidence="4" key="1">
    <citation type="journal article" date="2014" name="Proc. Natl. Acad. Sci. U.S.A.">
        <title>Extensive sampling of basidiomycete genomes demonstrates inadequacy of the white-rot/brown-rot paradigm for wood decay fungi.</title>
        <authorList>
            <person name="Riley R."/>
            <person name="Salamov A.A."/>
            <person name="Brown D.W."/>
            <person name="Nagy L.G."/>
            <person name="Floudas D."/>
            <person name="Held B.W."/>
            <person name="Levasseur A."/>
            <person name="Lombard V."/>
            <person name="Morin E."/>
            <person name="Otillar R."/>
            <person name="Lindquist E.A."/>
            <person name="Sun H."/>
            <person name="LaButti K.M."/>
            <person name="Schmutz J."/>
            <person name="Jabbour D."/>
            <person name="Luo H."/>
            <person name="Baker S.E."/>
            <person name="Pisabarro A.G."/>
            <person name="Walton J.D."/>
            <person name="Blanchette R.A."/>
            <person name="Henrissat B."/>
            <person name="Martin F."/>
            <person name="Cullen D."/>
            <person name="Hibbett D.S."/>
            <person name="Grigoriev I.V."/>
        </authorList>
    </citation>
    <scope>NUCLEOTIDE SEQUENCE [LARGE SCALE GENOMIC DNA]</scope>
    <source>
        <strain evidence="4">CBS 339.88</strain>
    </source>
</reference>
<keyword evidence="1" id="KW-0175">Coiled coil</keyword>